<dbReference type="EMBL" id="JAHBOH010000001">
    <property type="protein sequence ID" value="MBT0994118.1"/>
    <property type="molecule type" value="Genomic_DNA"/>
</dbReference>
<protein>
    <submittedName>
        <fullName evidence="3">Uncharacterized protein</fullName>
    </submittedName>
</protein>
<accession>A0ABS5TY88</accession>
<dbReference type="RefSeq" id="WP_214348744.1">
    <property type="nucleotide sequence ID" value="NZ_JAHBOH010000001.1"/>
</dbReference>
<evidence type="ECO:0000256" key="2">
    <source>
        <dbReference type="SAM" id="Phobius"/>
    </source>
</evidence>
<reference evidence="3 4" key="1">
    <citation type="submission" date="2021-05" db="EMBL/GenBank/DDBJ databases">
        <title>Description of Cellulomonas sp. DKR-3 sp. nov.</title>
        <authorList>
            <person name="Dahal R.H."/>
            <person name="Chaudhary D.K."/>
        </authorList>
    </citation>
    <scope>NUCLEOTIDE SEQUENCE [LARGE SCALE GENOMIC DNA]</scope>
    <source>
        <strain evidence="3 4">DKR-3</strain>
    </source>
</reference>
<comment type="caution">
    <text evidence="3">The sequence shown here is derived from an EMBL/GenBank/DDBJ whole genome shotgun (WGS) entry which is preliminary data.</text>
</comment>
<name>A0ABS5TY88_9CELL</name>
<keyword evidence="2" id="KW-0472">Membrane</keyword>
<evidence type="ECO:0000313" key="3">
    <source>
        <dbReference type="EMBL" id="MBT0994118.1"/>
    </source>
</evidence>
<evidence type="ECO:0000256" key="1">
    <source>
        <dbReference type="SAM" id="MobiDB-lite"/>
    </source>
</evidence>
<feature type="transmembrane region" description="Helical" evidence="2">
    <location>
        <begin position="41"/>
        <end position="62"/>
    </location>
</feature>
<proteinExistence type="predicted"/>
<keyword evidence="2" id="KW-0812">Transmembrane</keyword>
<keyword evidence="2" id="KW-1133">Transmembrane helix</keyword>
<keyword evidence="4" id="KW-1185">Reference proteome</keyword>
<gene>
    <name evidence="3" type="ORF">KIN34_07450</name>
</gene>
<organism evidence="3 4">
    <name type="scientific">Cellulomonas fulva</name>
    <dbReference type="NCBI Taxonomy" id="2835530"/>
    <lineage>
        <taxon>Bacteria</taxon>
        <taxon>Bacillati</taxon>
        <taxon>Actinomycetota</taxon>
        <taxon>Actinomycetes</taxon>
        <taxon>Micrococcales</taxon>
        <taxon>Cellulomonadaceae</taxon>
        <taxon>Cellulomonas</taxon>
    </lineage>
</organism>
<dbReference type="Proteomes" id="UP000722125">
    <property type="component" value="Unassembled WGS sequence"/>
</dbReference>
<evidence type="ECO:0000313" key="4">
    <source>
        <dbReference type="Proteomes" id="UP000722125"/>
    </source>
</evidence>
<feature type="region of interest" description="Disordered" evidence="1">
    <location>
        <begin position="1"/>
        <end position="29"/>
    </location>
</feature>
<sequence>MTGAHGRRASRPTSTGGPGDPLTPEAMRREIRADARAERRVLLVALVALAATCVVLVALQVWR</sequence>
<feature type="compositionally biased region" description="Basic residues" evidence="1">
    <location>
        <begin position="1"/>
        <end position="10"/>
    </location>
</feature>